<dbReference type="Proteomes" id="UP000245535">
    <property type="component" value="Unassembled WGS sequence"/>
</dbReference>
<gene>
    <name evidence="2" type="ORF">BC781_1012</name>
</gene>
<reference evidence="2 3" key="1">
    <citation type="submission" date="2018-03" db="EMBL/GenBank/DDBJ databases">
        <title>Genomic Encyclopedia of Archaeal and Bacterial Type Strains, Phase II (KMG-II): from individual species to whole genera.</title>
        <authorList>
            <person name="Goeker M."/>
        </authorList>
    </citation>
    <scope>NUCLEOTIDE SEQUENCE [LARGE SCALE GENOMIC DNA]</scope>
    <source>
        <strain evidence="2 3">DSM 28229</strain>
    </source>
</reference>
<dbReference type="InterPro" id="IPR005583">
    <property type="entry name" value="YaaA"/>
</dbReference>
<dbReference type="OrthoDB" id="9777133at2"/>
<dbReference type="NCBIfam" id="NF002541">
    <property type="entry name" value="PRK02101.1-1"/>
    <property type="match status" value="1"/>
</dbReference>
<name>A0A315ZDG2_SEDFL</name>
<organism evidence="2 3">
    <name type="scientific">Sediminitomix flava</name>
    <dbReference type="NCBI Taxonomy" id="379075"/>
    <lineage>
        <taxon>Bacteria</taxon>
        <taxon>Pseudomonadati</taxon>
        <taxon>Bacteroidota</taxon>
        <taxon>Cytophagia</taxon>
        <taxon>Cytophagales</taxon>
        <taxon>Flammeovirgaceae</taxon>
        <taxon>Sediminitomix</taxon>
    </lineage>
</organism>
<evidence type="ECO:0000256" key="1">
    <source>
        <dbReference type="HAMAP-Rule" id="MF_00652"/>
    </source>
</evidence>
<dbReference type="Pfam" id="PF03883">
    <property type="entry name" value="H2O2_YaaD"/>
    <property type="match status" value="1"/>
</dbReference>
<dbReference type="GO" id="GO:0005829">
    <property type="term" value="C:cytosol"/>
    <property type="evidence" value="ECO:0007669"/>
    <property type="project" value="TreeGrafter"/>
</dbReference>
<dbReference type="AlphaFoldDB" id="A0A315ZDG2"/>
<evidence type="ECO:0000313" key="2">
    <source>
        <dbReference type="EMBL" id="PWJ43656.1"/>
    </source>
</evidence>
<keyword evidence="3" id="KW-1185">Reference proteome</keyword>
<dbReference type="GO" id="GO:0033194">
    <property type="term" value="P:response to hydroperoxide"/>
    <property type="evidence" value="ECO:0007669"/>
    <property type="project" value="TreeGrafter"/>
</dbReference>
<dbReference type="PANTHER" id="PTHR30283:SF4">
    <property type="entry name" value="PEROXIDE STRESS RESISTANCE PROTEIN YAAA"/>
    <property type="match status" value="1"/>
</dbReference>
<protein>
    <recommendedName>
        <fullName evidence="1">UPF0246 protein BC781_1012</fullName>
    </recommendedName>
</protein>
<proteinExistence type="inferred from homology"/>
<dbReference type="RefSeq" id="WP_109615198.1">
    <property type="nucleotide sequence ID" value="NZ_QGDO01000001.1"/>
</dbReference>
<dbReference type="PANTHER" id="PTHR30283">
    <property type="entry name" value="PEROXIDE STRESS RESPONSE PROTEIN YAAA"/>
    <property type="match status" value="1"/>
</dbReference>
<comment type="caution">
    <text evidence="2">The sequence shown here is derived from an EMBL/GenBank/DDBJ whole genome shotgun (WGS) entry which is preliminary data.</text>
</comment>
<dbReference type="EMBL" id="QGDO01000001">
    <property type="protein sequence ID" value="PWJ43656.1"/>
    <property type="molecule type" value="Genomic_DNA"/>
</dbReference>
<comment type="similarity">
    <text evidence="1">Belongs to the UPF0246 family.</text>
</comment>
<sequence length="256" mass="29722">MISIISPAKTLDYETKANTSDFTIPNKLQKSEQLIKELRKLKVEDIKGLMKISDDLSALNHQRFQDWHKDFSIDNAKQAVLAFKGDVYVGLDAYNLNDKDFEFAQDHLRILSGLYGILKPLDLIQPYRLEMGSKFSFKEYKHLYDFWGNSLTEEINHELESHNSKNIINLASNEYFKAIKKKELNAEIITPIFKDSKNGQYKVISFFAKKARGKMAAFIIKNQIDQAEALKDFNDEGYIFNQNLSKGNEWVFTREE</sequence>
<accession>A0A315ZDG2</accession>
<dbReference type="NCBIfam" id="NF002542">
    <property type="entry name" value="PRK02101.1-3"/>
    <property type="match status" value="1"/>
</dbReference>
<dbReference type="HAMAP" id="MF_00652">
    <property type="entry name" value="UPF0246"/>
    <property type="match status" value="1"/>
</dbReference>
<evidence type="ECO:0000313" key="3">
    <source>
        <dbReference type="Proteomes" id="UP000245535"/>
    </source>
</evidence>